<proteinExistence type="predicted"/>
<name>A0A2S8BQD5_9MYCO</name>
<evidence type="ECO:0000313" key="2">
    <source>
        <dbReference type="Proteomes" id="UP000238296"/>
    </source>
</evidence>
<organism evidence="1 2">
    <name type="scientific">Mycobacterium talmoniae</name>
    <dbReference type="NCBI Taxonomy" id="1858794"/>
    <lineage>
        <taxon>Bacteria</taxon>
        <taxon>Bacillati</taxon>
        <taxon>Actinomycetota</taxon>
        <taxon>Actinomycetes</taxon>
        <taxon>Mycobacteriales</taxon>
        <taxon>Mycobacteriaceae</taxon>
        <taxon>Mycobacterium</taxon>
    </lineage>
</organism>
<accession>A0A2S8BQD5</accession>
<dbReference type="AlphaFoldDB" id="A0A2S8BQD5"/>
<dbReference type="EMBL" id="PPEA01000133">
    <property type="protein sequence ID" value="PQM48847.1"/>
    <property type="molecule type" value="Genomic_DNA"/>
</dbReference>
<comment type="caution">
    <text evidence="1">The sequence shown here is derived from an EMBL/GenBank/DDBJ whole genome shotgun (WGS) entry which is preliminary data.</text>
</comment>
<dbReference type="Proteomes" id="UP000238296">
    <property type="component" value="Unassembled WGS sequence"/>
</dbReference>
<protein>
    <submittedName>
        <fullName evidence="1">Uncharacterized protein</fullName>
    </submittedName>
</protein>
<reference evidence="1 2" key="1">
    <citation type="journal article" date="2017" name="Int. J. Syst. Evol. Microbiol.">
        <title>Mycobacterium talmoniae sp. nov., a slowly growing mycobacterium isolated from human respiratory samples.</title>
        <authorList>
            <person name="Davidson R.M."/>
            <person name="DeGroote M.A."/>
            <person name="Marola J.L."/>
            <person name="Buss S."/>
            <person name="Jones V."/>
            <person name="McNeil M.R."/>
            <person name="Freifeld A.G."/>
            <person name="Elaine Epperson L."/>
            <person name="Hasan N.A."/>
            <person name="Jackson M."/>
            <person name="Iwen P.C."/>
            <person name="Salfinger M."/>
            <person name="Strong M."/>
        </authorList>
    </citation>
    <scope>NUCLEOTIDE SEQUENCE [LARGE SCALE GENOMIC DNA]</scope>
    <source>
        <strain evidence="1 2">ATCC BAA-2683</strain>
    </source>
</reference>
<evidence type="ECO:0000313" key="1">
    <source>
        <dbReference type="EMBL" id="PQM48847.1"/>
    </source>
</evidence>
<sequence length="89" mass="9300">MLLFALLPALVSSSSPHGPPWQTASQGNWAHLGSFGFVGRGSAPAGVARLSAGIATNAPTATAFPIPLLRPDDIAQRIDRSSRGYRPFT</sequence>
<gene>
    <name evidence="1" type="ORF">C1Y40_00929</name>
</gene>